<organism evidence="7 8">
    <name type="scientific">Clostridium homopropionicum DSM 5847</name>
    <dbReference type="NCBI Taxonomy" id="1121318"/>
    <lineage>
        <taxon>Bacteria</taxon>
        <taxon>Bacillati</taxon>
        <taxon>Bacillota</taxon>
        <taxon>Clostridia</taxon>
        <taxon>Eubacteriales</taxon>
        <taxon>Clostridiaceae</taxon>
        <taxon>Clostridium</taxon>
    </lineage>
</organism>
<dbReference type="PROSITE" id="PS00065">
    <property type="entry name" value="D_2_HYDROXYACID_DH_1"/>
    <property type="match status" value="1"/>
</dbReference>
<keyword evidence="3" id="KW-0520">NAD</keyword>
<dbReference type="InterPro" id="IPR058205">
    <property type="entry name" value="D-LDH-like"/>
</dbReference>
<dbReference type="PATRIC" id="fig|1121318.3.peg.1751"/>
<evidence type="ECO:0000313" key="8">
    <source>
        <dbReference type="Proteomes" id="UP000037043"/>
    </source>
</evidence>
<dbReference type="GO" id="GO:0008720">
    <property type="term" value="F:D-lactate dehydrogenase (NAD+) activity"/>
    <property type="evidence" value="ECO:0007669"/>
    <property type="project" value="TreeGrafter"/>
</dbReference>
<dbReference type="Pfam" id="PF00389">
    <property type="entry name" value="2-Hacid_dh"/>
    <property type="match status" value="1"/>
</dbReference>
<evidence type="ECO:0000313" key="7">
    <source>
        <dbReference type="EMBL" id="KOA19648.1"/>
    </source>
</evidence>
<dbReference type="InterPro" id="IPR029753">
    <property type="entry name" value="D-isomer_DH_CS"/>
</dbReference>
<dbReference type="InterPro" id="IPR036291">
    <property type="entry name" value="NAD(P)-bd_dom_sf"/>
</dbReference>
<evidence type="ECO:0000256" key="3">
    <source>
        <dbReference type="ARBA" id="ARBA00023027"/>
    </source>
</evidence>
<comment type="caution">
    <text evidence="7">The sequence shown here is derived from an EMBL/GenBank/DDBJ whole genome shotgun (WGS) entry which is preliminary data.</text>
</comment>
<evidence type="ECO:0000256" key="4">
    <source>
        <dbReference type="RuleBase" id="RU003719"/>
    </source>
</evidence>
<name>A0A0L6ZA30_9CLOT</name>
<evidence type="ECO:0000259" key="6">
    <source>
        <dbReference type="Pfam" id="PF02826"/>
    </source>
</evidence>
<proteinExistence type="inferred from homology"/>
<gene>
    <name evidence="7" type="primary">fldH</name>
    <name evidence="7" type="ORF">CLHOM_17370</name>
</gene>
<evidence type="ECO:0000259" key="5">
    <source>
        <dbReference type="Pfam" id="PF00389"/>
    </source>
</evidence>
<dbReference type="InterPro" id="IPR029752">
    <property type="entry name" value="D-isomer_DH_CS1"/>
</dbReference>
<dbReference type="RefSeq" id="WP_052221289.1">
    <property type="nucleotide sequence ID" value="NZ_LHUR01000022.1"/>
</dbReference>
<sequence>MRILAFEVRDDEKPYFEKYAKQYQCEITCVHNTLNFDNLSMVRGYDGISILSKSYMTADLEEGLKELGVTCCATRTIGFNHIDVAHAHEIGLKIANSNYPPTGVAEYTVMLILMSLRHYKQAMWRGQVNDYSLSGLQGRELNELTVGIIGTGKIGQCVIKNLSNFGCKILAYDMNENDTVKKYAQYTDLDIIINCCDIISLHTPLLESTYHLINEEKIAHMKDGVVLINCARGELMDIDALIQGIESQKIGALALDVIEGEDGIYHEDKRSEIISNQKIAYLRQFPNVIMTQHMAFYTNTAVENMVKCSIEAIHDFIKKGTCATSL</sequence>
<dbReference type="CDD" id="cd12185">
    <property type="entry name" value="HGDH_LDH_like"/>
    <property type="match status" value="1"/>
</dbReference>
<dbReference type="PANTHER" id="PTHR43026">
    <property type="entry name" value="2-HYDROXYACID DEHYDROGENASE HOMOLOG 1-RELATED"/>
    <property type="match status" value="1"/>
</dbReference>
<feature type="domain" description="D-isomer specific 2-hydroxyacid dehydrogenase catalytic" evidence="5">
    <location>
        <begin position="4"/>
        <end position="324"/>
    </location>
</feature>
<evidence type="ECO:0000256" key="1">
    <source>
        <dbReference type="ARBA" id="ARBA00005854"/>
    </source>
</evidence>
<comment type="similarity">
    <text evidence="1 4">Belongs to the D-isomer specific 2-hydroxyacid dehydrogenase family.</text>
</comment>
<feature type="domain" description="D-isomer specific 2-hydroxyacid dehydrogenase NAD-binding" evidence="6">
    <location>
        <begin position="109"/>
        <end position="295"/>
    </location>
</feature>
<dbReference type="SUPFAM" id="SSF51735">
    <property type="entry name" value="NAD(P)-binding Rossmann-fold domains"/>
    <property type="match status" value="1"/>
</dbReference>
<dbReference type="PROSITE" id="PS00670">
    <property type="entry name" value="D_2_HYDROXYACID_DH_2"/>
    <property type="match status" value="1"/>
</dbReference>
<dbReference type="PANTHER" id="PTHR43026:SF1">
    <property type="entry name" value="2-HYDROXYACID DEHYDROGENASE HOMOLOG 1-RELATED"/>
    <property type="match status" value="1"/>
</dbReference>
<dbReference type="EC" id="1.1.1.-" evidence="7"/>
<dbReference type="Gene3D" id="3.40.50.720">
    <property type="entry name" value="NAD(P)-binding Rossmann-like Domain"/>
    <property type="match status" value="2"/>
</dbReference>
<evidence type="ECO:0000256" key="2">
    <source>
        <dbReference type="ARBA" id="ARBA00023002"/>
    </source>
</evidence>
<protein>
    <submittedName>
        <fullName evidence="7">Phenyllactate dehydrogenase</fullName>
        <ecNumber evidence="7">1.1.1.-</ecNumber>
    </submittedName>
</protein>
<dbReference type="PROSITE" id="PS00671">
    <property type="entry name" value="D_2_HYDROXYACID_DH_3"/>
    <property type="match status" value="1"/>
</dbReference>
<keyword evidence="2 4" id="KW-0560">Oxidoreductase</keyword>
<dbReference type="GO" id="GO:0051287">
    <property type="term" value="F:NAD binding"/>
    <property type="evidence" value="ECO:0007669"/>
    <property type="project" value="InterPro"/>
</dbReference>
<dbReference type="InterPro" id="IPR006139">
    <property type="entry name" value="D-isomer_2_OHA_DH_cat_dom"/>
</dbReference>
<dbReference type="EMBL" id="LHUR01000022">
    <property type="protein sequence ID" value="KOA19648.1"/>
    <property type="molecule type" value="Genomic_DNA"/>
</dbReference>
<accession>A0A0L6ZA30</accession>
<dbReference type="SUPFAM" id="SSF52283">
    <property type="entry name" value="Formate/glycerate dehydrogenase catalytic domain-like"/>
    <property type="match status" value="1"/>
</dbReference>
<dbReference type="Pfam" id="PF02826">
    <property type="entry name" value="2-Hacid_dh_C"/>
    <property type="match status" value="1"/>
</dbReference>
<dbReference type="AlphaFoldDB" id="A0A0L6ZA30"/>
<keyword evidence="8" id="KW-1185">Reference proteome</keyword>
<dbReference type="InterPro" id="IPR006140">
    <property type="entry name" value="D-isomer_DH_NAD-bd"/>
</dbReference>
<reference evidence="8" key="1">
    <citation type="submission" date="2015-08" db="EMBL/GenBank/DDBJ databases">
        <title>Genome sequence of the strict anaerobe Clostridium homopropionicum LuHBu1 (DSM 5847T).</title>
        <authorList>
            <person name="Poehlein A."/>
            <person name="Beck M."/>
            <person name="Schiel-Bengelsdorf B."/>
            <person name="Bengelsdorf F.R."/>
            <person name="Daniel R."/>
            <person name="Duerre P."/>
        </authorList>
    </citation>
    <scope>NUCLEOTIDE SEQUENCE [LARGE SCALE GENOMIC DNA]</scope>
    <source>
        <strain evidence="8">DSM 5847</strain>
    </source>
</reference>
<dbReference type="STRING" id="36844.SAMN04488501_102257"/>
<dbReference type="Proteomes" id="UP000037043">
    <property type="component" value="Unassembled WGS sequence"/>
</dbReference>